<dbReference type="Pfam" id="PF01012">
    <property type="entry name" value="ETF"/>
    <property type="match status" value="1"/>
</dbReference>
<evidence type="ECO:0000259" key="7">
    <source>
        <dbReference type="SMART" id="SM00893"/>
    </source>
</evidence>
<evidence type="ECO:0000256" key="4">
    <source>
        <dbReference type="ARBA" id="ARBA00022827"/>
    </source>
</evidence>
<dbReference type="InterPro" id="IPR014730">
    <property type="entry name" value="ETF_a/b_N"/>
</dbReference>
<evidence type="ECO:0000256" key="5">
    <source>
        <dbReference type="ARBA" id="ARBA00022982"/>
    </source>
</evidence>
<feature type="binding site" evidence="6">
    <location>
        <position position="222"/>
    </location>
    <ligand>
        <name>FAD</name>
        <dbReference type="ChEBI" id="CHEBI:57692"/>
    </ligand>
</feature>
<dbReference type="SUPFAM" id="SSF52467">
    <property type="entry name" value="DHS-like NAD/FAD-binding domain"/>
    <property type="match status" value="1"/>
</dbReference>
<dbReference type="InterPro" id="IPR033947">
    <property type="entry name" value="ETF_alpha_N"/>
</dbReference>
<accession>A0A9D5JYZ0</accession>
<sequence length="335" mass="36599">MVYSGVWTLAEQKHGKIRTVSYELLNRGRELAEKRDVPLSSVVLGHDIPDEEIQELVYHGADQVYTVNHPMLAHFLAEPYQQVLTYLIKRFTPEILIAAATTTGRTIMPYVATNGMFAGLTADCTVLDIEDDSGNLLQTRPAIGGNILATIKTPVARPQMATVRPKSMKPADRNPDRASHIIPVELPSDLKLASRMTLEQFVPDASQDVPLEDADIVVSGGRGLKKGDHFALIRECADVLDAGVGASRDTVDRGWIEYPHQIGLSGKTISPKLYIACGISGSIQHLAGMQTAETIVAINTDPDAQIFRVADFGIVGDLFEVLPLLIDKLKKVLNR</sequence>
<dbReference type="CDD" id="cd01715">
    <property type="entry name" value="ETF_alpha"/>
    <property type="match status" value="1"/>
</dbReference>
<keyword evidence="4 6" id="KW-0274">FAD</keyword>
<feature type="domain" description="Electron transfer flavoprotein alpha/beta-subunit N-terminal" evidence="7">
    <location>
        <begin position="6"/>
        <end position="194"/>
    </location>
</feature>
<proteinExistence type="inferred from homology"/>
<evidence type="ECO:0000313" key="9">
    <source>
        <dbReference type="Proteomes" id="UP000649604"/>
    </source>
</evidence>
<feature type="binding site" evidence="6">
    <location>
        <begin position="247"/>
        <end position="248"/>
    </location>
    <ligand>
        <name>FAD</name>
        <dbReference type="ChEBI" id="CHEBI:57692"/>
    </ligand>
</feature>
<dbReference type="InterPro" id="IPR029035">
    <property type="entry name" value="DHS-like_NAD/FAD-binding_dom"/>
</dbReference>
<protein>
    <submittedName>
        <fullName evidence="8">Electron transfer flavoprotein subunit alpha</fullName>
    </submittedName>
</protein>
<dbReference type="InterPro" id="IPR014731">
    <property type="entry name" value="ETF_asu_C"/>
</dbReference>
<dbReference type="PANTHER" id="PTHR43153">
    <property type="entry name" value="ELECTRON TRANSFER FLAVOPROTEIN ALPHA"/>
    <property type="match status" value="1"/>
</dbReference>
<dbReference type="GO" id="GO:0050660">
    <property type="term" value="F:flavin adenine dinucleotide binding"/>
    <property type="evidence" value="ECO:0007669"/>
    <property type="project" value="InterPro"/>
</dbReference>
<evidence type="ECO:0000313" key="8">
    <source>
        <dbReference type="EMBL" id="MBD3326703.1"/>
    </source>
</evidence>
<dbReference type="Proteomes" id="UP000649604">
    <property type="component" value="Unassembled WGS sequence"/>
</dbReference>
<feature type="binding site" evidence="6">
    <location>
        <begin position="261"/>
        <end position="265"/>
    </location>
    <ligand>
        <name>FAD</name>
        <dbReference type="ChEBI" id="CHEBI:57692"/>
    </ligand>
</feature>
<dbReference type="GO" id="GO:0033539">
    <property type="term" value="P:fatty acid beta-oxidation using acyl-CoA dehydrogenase"/>
    <property type="evidence" value="ECO:0007669"/>
    <property type="project" value="TreeGrafter"/>
</dbReference>
<keyword evidence="5" id="KW-0249">Electron transport</keyword>
<comment type="caution">
    <text evidence="8">The sequence shown here is derived from an EMBL/GenBank/DDBJ whole genome shotgun (WGS) entry which is preliminary data.</text>
</comment>
<dbReference type="SUPFAM" id="SSF52402">
    <property type="entry name" value="Adenine nucleotide alpha hydrolases-like"/>
    <property type="match status" value="1"/>
</dbReference>
<evidence type="ECO:0000256" key="2">
    <source>
        <dbReference type="ARBA" id="ARBA00022448"/>
    </source>
</evidence>
<dbReference type="PANTHER" id="PTHR43153:SF1">
    <property type="entry name" value="ELECTRON TRANSFER FLAVOPROTEIN SUBUNIT ALPHA, MITOCHONDRIAL"/>
    <property type="match status" value="1"/>
</dbReference>
<dbReference type="Gene3D" id="3.40.50.1220">
    <property type="entry name" value="TPP-binding domain"/>
    <property type="match status" value="1"/>
</dbReference>
<evidence type="ECO:0000256" key="6">
    <source>
        <dbReference type="PIRSR" id="PIRSR000089-1"/>
    </source>
</evidence>
<dbReference type="InterPro" id="IPR001308">
    <property type="entry name" value="ETF_a/FixB"/>
</dbReference>
<gene>
    <name evidence="8" type="ORF">GF339_19115</name>
</gene>
<name>A0A9D5JYZ0_9BACT</name>
<keyword evidence="3" id="KW-0285">Flavoprotein</keyword>
<evidence type="ECO:0000256" key="1">
    <source>
        <dbReference type="ARBA" id="ARBA00005817"/>
    </source>
</evidence>
<evidence type="ECO:0000256" key="3">
    <source>
        <dbReference type="ARBA" id="ARBA00022630"/>
    </source>
</evidence>
<feature type="binding site" evidence="6">
    <location>
        <position position="299"/>
    </location>
    <ligand>
        <name>FAD</name>
        <dbReference type="ChEBI" id="CHEBI:57692"/>
    </ligand>
</feature>
<comment type="cofactor">
    <cofactor evidence="6">
        <name>FAD</name>
        <dbReference type="ChEBI" id="CHEBI:57692"/>
    </cofactor>
    <text evidence="6">Binds 1 FAD per dimer.</text>
</comment>
<dbReference type="PROSITE" id="PS00696">
    <property type="entry name" value="ETF_ALPHA"/>
    <property type="match status" value="1"/>
</dbReference>
<comment type="similarity">
    <text evidence="1">Belongs to the ETF alpha-subunit/FixB family.</text>
</comment>
<dbReference type="InterPro" id="IPR018206">
    <property type="entry name" value="ETF_asu_C_CS"/>
</dbReference>
<dbReference type="Gene3D" id="3.40.50.620">
    <property type="entry name" value="HUPs"/>
    <property type="match status" value="1"/>
</dbReference>
<reference evidence="8" key="1">
    <citation type="submission" date="2019-11" db="EMBL/GenBank/DDBJ databases">
        <title>Microbial mats filling the niche in hypersaline microbial mats.</title>
        <authorList>
            <person name="Wong H.L."/>
            <person name="Macleod F.I."/>
            <person name="White R.A. III"/>
            <person name="Burns B.P."/>
        </authorList>
    </citation>
    <scope>NUCLEOTIDE SEQUENCE</scope>
    <source>
        <strain evidence="8">Rbin_158</strain>
    </source>
</reference>
<dbReference type="SMART" id="SM00893">
    <property type="entry name" value="ETF"/>
    <property type="match status" value="1"/>
</dbReference>
<dbReference type="FunFam" id="3.40.50.1220:FF:000001">
    <property type="entry name" value="Electron transfer flavoprotein, alpha subunit"/>
    <property type="match status" value="1"/>
</dbReference>
<dbReference type="EMBL" id="WJJP01000619">
    <property type="protein sequence ID" value="MBD3326703.1"/>
    <property type="molecule type" value="Genomic_DNA"/>
</dbReference>
<dbReference type="Pfam" id="PF00766">
    <property type="entry name" value="ETF_alpha"/>
    <property type="match status" value="1"/>
</dbReference>
<dbReference type="PIRSF" id="PIRSF000089">
    <property type="entry name" value="Electra_flavoP_a"/>
    <property type="match status" value="1"/>
</dbReference>
<dbReference type="GO" id="GO:0009055">
    <property type="term" value="F:electron transfer activity"/>
    <property type="evidence" value="ECO:0007669"/>
    <property type="project" value="InterPro"/>
</dbReference>
<dbReference type="InterPro" id="IPR014729">
    <property type="entry name" value="Rossmann-like_a/b/a_fold"/>
</dbReference>
<organism evidence="8 9">
    <name type="scientific">candidate division KSB3 bacterium</name>
    <dbReference type="NCBI Taxonomy" id="2044937"/>
    <lineage>
        <taxon>Bacteria</taxon>
        <taxon>candidate division KSB3</taxon>
    </lineage>
</organism>
<keyword evidence="2" id="KW-0813">Transport</keyword>
<dbReference type="AlphaFoldDB" id="A0A9D5JYZ0"/>
<feature type="binding site" evidence="6">
    <location>
        <begin position="278"/>
        <end position="285"/>
    </location>
    <ligand>
        <name>FAD</name>
        <dbReference type="ChEBI" id="CHEBI:57692"/>
    </ligand>
</feature>